<dbReference type="InterPro" id="IPR029052">
    <property type="entry name" value="Metallo-depent_PP-like"/>
</dbReference>
<dbReference type="AlphaFoldDB" id="I9T0C0"/>
<dbReference type="PANTHER" id="PTHR33393">
    <property type="entry name" value="POLYGLUTAMINE SYNTHESIS ACCESSORY PROTEIN RV0574C-RELATED"/>
    <property type="match status" value="1"/>
</dbReference>
<dbReference type="HOGENOM" id="CLU_038823_0_0_10"/>
<evidence type="ECO:0000259" key="2">
    <source>
        <dbReference type="SMART" id="SM00854"/>
    </source>
</evidence>
<dbReference type="InterPro" id="IPR019079">
    <property type="entry name" value="Capsule_synth_CapA"/>
</dbReference>
<dbReference type="Gene3D" id="3.60.21.10">
    <property type="match status" value="1"/>
</dbReference>
<gene>
    <name evidence="3" type="ORF">HMPREF1071_02613</name>
</gene>
<name>I9T0C0_9BACE</name>
<reference evidence="3 4" key="1">
    <citation type="submission" date="2012-02" db="EMBL/GenBank/DDBJ databases">
        <title>The Genome Sequence of Bacteroides salyersiae CL02T12C01.</title>
        <authorList>
            <consortium name="The Broad Institute Genome Sequencing Platform"/>
            <person name="Earl A."/>
            <person name="Ward D."/>
            <person name="Feldgarden M."/>
            <person name="Gevers D."/>
            <person name="Zitomersky N.L."/>
            <person name="Coyne M.J."/>
            <person name="Comstock L.E."/>
            <person name="Young S.K."/>
            <person name="Zeng Q."/>
            <person name="Gargeya S."/>
            <person name="Fitzgerald M."/>
            <person name="Haas B."/>
            <person name="Abouelleil A."/>
            <person name="Alvarado L."/>
            <person name="Arachchi H.M."/>
            <person name="Berlin A."/>
            <person name="Chapman S.B."/>
            <person name="Gearin G."/>
            <person name="Goldberg J."/>
            <person name="Griggs A."/>
            <person name="Gujja S."/>
            <person name="Hansen M."/>
            <person name="Heiman D."/>
            <person name="Howarth C."/>
            <person name="Larimer J."/>
            <person name="Lui A."/>
            <person name="MacDonald P.J.P."/>
            <person name="McCowen C."/>
            <person name="Montmayeur A."/>
            <person name="Murphy C."/>
            <person name="Neiman D."/>
            <person name="Pearson M."/>
            <person name="Priest M."/>
            <person name="Roberts A."/>
            <person name="Saif S."/>
            <person name="Shea T."/>
            <person name="Sisk P."/>
            <person name="Stolte C."/>
            <person name="Sykes S."/>
            <person name="Wortman J."/>
            <person name="Nusbaum C."/>
            <person name="Birren B."/>
        </authorList>
    </citation>
    <scope>NUCLEOTIDE SEQUENCE [LARGE SCALE GENOMIC DNA]</scope>
    <source>
        <strain evidence="3 4">CL02T12C01</strain>
    </source>
</reference>
<dbReference type="CDD" id="cd07381">
    <property type="entry name" value="MPP_CapA"/>
    <property type="match status" value="1"/>
</dbReference>
<keyword evidence="4" id="KW-1185">Reference proteome</keyword>
<sequence>MSLKISFTGDLMALLPQNNASLDKKTGIYNYDRIFEKVAYVLKDSDYVVGNLETPIAGEELEYTKEPTVFNTPLAFAQSIKKAGFDFVSIANNHCLDRGVIGLKKTILNLDSIGLEYSGAYLTEELSENPFVKEIHGVKVAILAYTYGTNSKWRNNELHGESKYLVDLFRKQDQYCGVNDKTAGYRIKKYIKKSLPRFLSEAIKSSVIEDCVLSEREEDLLYLQRLKNKIQRAKQNSDIVIMCMHAGGQYNSHIGKYTHDLVYKLKEYGCDLIVGSHPHCVLNSEYIDDVYVTYSLGNFCFTPNWGYYKRGVFAEYSVVLNIYMDELKKEIVKKTVYLTKVIVDSDGNSVVYHIKDLYFSLKKDKDKRKLFEDSCSVLSRYFGKKIDSFDISSLEINIDEYI</sequence>
<dbReference type="PATRIC" id="fig|997887.3.peg.2716"/>
<dbReference type="SUPFAM" id="SSF56300">
    <property type="entry name" value="Metallo-dependent phosphatases"/>
    <property type="match status" value="1"/>
</dbReference>
<dbReference type="OrthoDB" id="9810906at2"/>
<dbReference type="InterPro" id="IPR052169">
    <property type="entry name" value="CW_Biosynth-Accessory"/>
</dbReference>
<dbReference type="Pfam" id="PF09587">
    <property type="entry name" value="PGA_cap"/>
    <property type="match status" value="1"/>
</dbReference>
<evidence type="ECO:0000256" key="1">
    <source>
        <dbReference type="ARBA" id="ARBA00005662"/>
    </source>
</evidence>
<dbReference type="SMART" id="SM00854">
    <property type="entry name" value="PGA_cap"/>
    <property type="match status" value="1"/>
</dbReference>
<protein>
    <recommendedName>
        <fullName evidence="2">Capsule synthesis protein CapA domain-containing protein</fullName>
    </recommendedName>
</protein>
<dbReference type="Proteomes" id="UP000005150">
    <property type="component" value="Unassembled WGS sequence"/>
</dbReference>
<comment type="caution">
    <text evidence="3">The sequence shown here is derived from an EMBL/GenBank/DDBJ whole genome shotgun (WGS) entry which is preliminary data.</text>
</comment>
<evidence type="ECO:0000313" key="3">
    <source>
        <dbReference type="EMBL" id="EIY61993.1"/>
    </source>
</evidence>
<comment type="similarity">
    <text evidence="1">Belongs to the CapA family.</text>
</comment>
<proteinExistence type="inferred from homology"/>
<organism evidence="3 4">
    <name type="scientific">Bacteroides salyersiae CL02T12C01</name>
    <dbReference type="NCBI Taxonomy" id="997887"/>
    <lineage>
        <taxon>Bacteria</taxon>
        <taxon>Pseudomonadati</taxon>
        <taxon>Bacteroidota</taxon>
        <taxon>Bacteroidia</taxon>
        <taxon>Bacteroidales</taxon>
        <taxon>Bacteroidaceae</taxon>
        <taxon>Bacteroides</taxon>
    </lineage>
</organism>
<evidence type="ECO:0000313" key="4">
    <source>
        <dbReference type="Proteomes" id="UP000005150"/>
    </source>
</evidence>
<accession>I9T0C0</accession>
<feature type="domain" description="Capsule synthesis protein CapA" evidence="2">
    <location>
        <begin position="4"/>
        <end position="303"/>
    </location>
</feature>
<dbReference type="RefSeq" id="WP_007480528.1">
    <property type="nucleotide sequence ID" value="NZ_JH724308.1"/>
</dbReference>
<dbReference type="EMBL" id="AGXV01000032">
    <property type="protein sequence ID" value="EIY61993.1"/>
    <property type="molecule type" value="Genomic_DNA"/>
</dbReference>
<dbReference type="PANTHER" id="PTHR33393:SF12">
    <property type="entry name" value="CAPSULE BIOSYNTHESIS PROTEIN CAPA"/>
    <property type="match status" value="1"/>
</dbReference>